<comment type="similarity">
    <text evidence="2">Belongs to the asparagine synthetase family.</text>
</comment>
<gene>
    <name evidence="12" type="primary">asnB</name>
    <name evidence="12" type="ORF">COW81_03495</name>
</gene>
<feature type="site" description="Important for beta-aspartyl-AMP intermediate formation" evidence="10">
    <location>
        <position position="361"/>
    </location>
</feature>
<feature type="domain" description="Glutamine amidotransferase type-2" evidence="11">
    <location>
        <begin position="2"/>
        <end position="207"/>
    </location>
</feature>
<comment type="pathway">
    <text evidence="1">Amino-acid biosynthesis; L-asparagine biosynthesis; L-asparagine from L-aspartate (L-Gln route): step 1/1.</text>
</comment>
<evidence type="ECO:0000256" key="2">
    <source>
        <dbReference type="ARBA" id="ARBA00005752"/>
    </source>
</evidence>
<evidence type="ECO:0000259" key="11">
    <source>
        <dbReference type="PROSITE" id="PS51278"/>
    </source>
</evidence>
<dbReference type="SUPFAM" id="SSF52402">
    <property type="entry name" value="Adenine nucleotide alpha hydrolases-like"/>
    <property type="match status" value="1"/>
</dbReference>
<organism evidence="12 13">
    <name type="scientific">Candidatus Campbellbacteria bacterium CG22_combo_CG10-13_8_21_14_all_36_13</name>
    <dbReference type="NCBI Taxonomy" id="1974529"/>
    <lineage>
        <taxon>Bacteria</taxon>
        <taxon>Candidatus Campbelliibacteriota</taxon>
    </lineage>
</organism>
<accession>A0A2H0DXC8</accession>
<keyword evidence="5 9" id="KW-0067">ATP-binding</keyword>
<dbReference type="SUPFAM" id="SSF56235">
    <property type="entry name" value="N-terminal nucleophile aminohydrolases (Ntn hydrolases)"/>
    <property type="match status" value="1"/>
</dbReference>
<protein>
    <recommendedName>
        <fullName evidence="3">asparagine synthase (glutamine-hydrolyzing)</fullName>
        <ecNumber evidence="3">6.3.5.4</ecNumber>
    </recommendedName>
</protein>
<evidence type="ECO:0000256" key="7">
    <source>
        <dbReference type="ARBA" id="ARBA00048741"/>
    </source>
</evidence>
<dbReference type="InterPro" id="IPR014729">
    <property type="entry name" value="Rossmann-like_a/b/a_fold"/>
</dbReference>
<dbReference type="GO" id="GO:0005524">
    <property type="term" value="F:ATP binding"/>
    <property type="evidence" value="ECO:0007669"/>
    <property type="project" value="UniProtKB-KW"/>
</dbReference>
<evidence type="ECO:0000256" key="4">
    <source>
        <dbReference type="ARBA" id="ARBA00022741"/>
    </source>
</evidence>
<evidence type="ECO:0000256" key="1">
    <source>
        <dbReference type="ARBA" id="ARBA00005187"/>
    </source>
</evidence>
<feature type="binding site" evidence="9">
    <location>
        <begin position="359"/>
        <end position="360"/>
    </location>
    <ligand>
        <name>ATP</name>
        <dbReference type="ChEBI" id="CHEBI:30616"/>
    </ligand>
</feature>
<dbReference type="PROSITE" id="PS51278">
    <property type="entry name" value="GATASE_TYPE_2"/>
    <property type="match status" value="1"/>
</dbReference>
<dbReference type="InterPro" id="IPR033738">
    <property type="entry name" value="AsnB_N"/>
</dbReference>
<dbReference type="Proteomes" id="UP000231143">
    <property type="component" value="Unassembled WGS sequence"/>
</dbReference>
<dbReference type="PIRSF" id="PIRSF001589">
    <property type="entry name" value="Asn_synthetase_glu-h"/>
    <property type="match status" value="1"/>
</dbReference>
<dbReference type="Pfam" id="PF13537">
    <property type="entry name" value="GATase_7"/>
    <property type="match status" value="1"/>
</dbReference>
<keyword evidence="8" id="KW-0028">Amino-acid biosynthesis</keyword>
<feature type="binding site" evidence="9">
    <location>
        <position position="279"/>
    </location>
    <ligand>
        <name>ATP</name>
        <dbReference type="ChEBI" id="CHEBI:30616"/>
    </ligand>
</feature>
<comment type="catalytic activity">
    <reaction evidence="7">
        <text>L-aspartate + L-glutamine + ATP + H2O = L-asparagine + L-glutamate + AMP + diphosphate + H(+)</text>
        <dbReference type="Rhea" id="RHEA:12228"/>
        <dbReference type="ChEBI" id="CHEBI:15377"/>
        <dbReference type="ChEBI" id="CHEBI:15378"/>
        <dbReference type="ChEBI" id="CHEBI:29985"/>
        <dbReference type="ChEBI" id="CHEBI:29991"/>
        <dbReference type="ChEBI" id="CHEBI:30616"/>
        <dbReference type="ChEBI" id="CHEBI:33019"/>
        <dbReference type="ChEBI" id="CHEBI:58048"/>
        <dbReference type="ChEBI" id="CHEBI:58359"/>
        <dbReference type="ChEBI" id="CHEBI:456215"/>
        <dbReference type="EC" id="6.3.5.4"/>
    </reaction>
</comment>
<comment type="caution">
    <text evidence="12">The sequence shown here is derived from an EMBL/GenBank/DDBJ whole genome shotgun (WGS) entry which is preliminary data.</text>
</comment>
<evidence type="ECO:0000313" key="13">
    <source>
        <dbReference type="Proteomes" id="UP000231143"/>
    </source>
</evidence>
<reference evidence="12 13" key="1">
    <citation type="submission" date="2017-09" db="EMBL/GenBank/DDBJ databases">
        <title>Depth-based differentiation of microbial function through sediment-hosted aquifers and enrichment of novel symbionts in the deep terrestrial subsurface.</title>
        <authorList>
            <person name="Probst A.J."/>
            <person name="Ladd B."/>
            <person name="Jarett J.K."/>
            <person name="Geller-Mcgrath D.E."/>
            <person name="Sieber C.M."/>
            <person name="Emerson J.B."/>
            <person name="Anantharaman K."/>
            <person name="Thomas B.C."/>
            <person name="Malmstrom R."/>
            <person name="Stieglmeier M."/>
            <person name="Klingl A."/>
            <person name="Woyke T."/>
            <person name="Ryan C.M."/>
            <person name="Banfield J.F."/>
        </authorList>
    </citation>
    <scope>NUCLEOTIDE SEQUENCE [LARGE SCALE GENOMIC DNA]</scope>
    <source>
        <strain evidence="12">CG22_combo_CG10-13_8_21_14_all_36_13</strain>
    </source>
</reference>
<dbReference type="CDD" id="cd01991">
    <property type="entry name" value="Asn_synthase_B_C"/>
    <property type="match status" value="1"/>
</dbReference>
<dbReference type="GO" id="GO:0004066">
    <property type="term" value="F:asparagine synthase (glutamine-hydrolyzing) activity"/>
    <property type="evidence" value="ECO:0007669"/>
    <property type="project" value="UniProtKB-EC"/>
</dbReference>
<dbReference type="Pfam" id="PF00733">
    <property type="entry name" value="Asn_synthase"/>
    <property type="match status" value="1"/>
</dbReference>
<name>A0A2H0DXC8_9BACT</name>
<keyword evidence="8" id="KW-0061">Asparagine biosynthesis</keyword>
<dbReference type="CDD" id="cd00712">
    <property type="entry name" value="AsnB"/>
    <property type="match status" value="1"/>
</dbReference>
<evidence type="ECO:0000256" key="10">
    <source>
        <dbReference type="PIRSR" id="PIRSR001589-3"/>
    </source>
</evidence>
<dbReference type="NCBIfam" id="TIGR01536">
    <property type="entry name" value="asn_synth_AEB"/>
    <property type="match status" value="1"/>
</dbReference>
<dbReference type="InterPro" id="IPR001962">
    <property type="entry name" value="Asn_synthase"/>
</dbReference>
<dbReference type="GO" id="GO:0005829">
    <property type="term" value="C:cytosol"/>
    <property type="evidence" value="ECO:0007669"/>
    <property type="project" value="TreeGrafter"/>
</dbReference>
<dbReference type="Gene3D" id="3.40.50.620">
    <property type="entry name" value="HUPs"/>
    <property type="match status" value="1"/>
</dbReference>
<dbReference type="AlphaFoldDB" id="A0A2H0DXC8"/>
<proteinExistence type="inferred from homology"/>
<evidence type="ECO:0000256" key="8">
    <source>
        <dbReference type="PIRSR" id="PIRSR001589-1"/>
    </source>
</evidence>
<evidence type="ECO:0000256" key="3">
    <source>
        <dbReference type="ARBA" id="ARBA00012737"/>
    </source>
</evidence>
<evidence type="ECO:0000313" key="12">
    <source>
        <dbReference type="EMBL" id="PIP86835.1"/>
    </source>
</evidence>
<evidence type="ECO:0000256" key="9">
    <source>
        <dbReference type="PIRSR" id="PIRSR001589-2"/>
    </source>
</evidence>
<evidence type="ECO:0000256" key="5">
    <source>
        <dbReference type="ARBA" id="ARBA00022840"/>
    </source>
</evidence>
<evidence type="ECO:0000256" key="6">
    <source>
        <dbReference type="ARBA" id="ARBA00022962"/>
    </source>
</evidence>
<dbReference type="InterPro" id="IPR051786">
    <property type="entry name" value="ASN_synthetase/amidase"/>
</dbReference>
<keyword evidence="6 8" id="KW-0315">Glutamine amidotransferase</keyword>
<feature type="active site" description="For GATase activity" evidence="8">
    <location>
        <position position="2"/>
    </location>
</feature>
<keyword evidence="4 9" id="KW-0547">Nucleotide-binding</keyword>
<dbReference type="EC" id="6.3.5.4" evidence="3"/>
<dbReference type="PANTHER" id="PTHR43284:SF1">
    <property type="entry name" value="ASPARAGINE SYNTHETASE"/>
    <property type="match status" value="1"/>
</dbReference>
<dbReference type="GO" id="GO:0006529">
    <property type="term" value="P:asparagine biosynthetic process"/>
    <property type="evidence" value="ECO:0007669"/>
    <property type="project" value="UniProtKB-KW"/>
</dbReference>
<feature type="binding site" evidence="9">
    <location>
        <position position="94"/>
    </location>
    <ligand>
        <name>L-glutamine</name>
        <dbReference type="ChEBI" id="CHEBI:58359"/>
    </ligand>
</feature>
<dbReference type="EMBL" id="PCTT01000046">
    <property type="protein sequence ID" value="PIP86835.1"/>
    <property type="molecule type" value="Genomic_DNA"/>
</dbReference>
<dbReference type="InterPro" id="IPR006426">
    <property type="entry name" value="Asn_synth_AEB"/>
</dbReference>
<dbReference type="InterPro" id="IPR029055">
    <property type="entry name" value="Ntn_hydrolases_N"/>
</dbReference>
<dbReference type="PANTHER" id="PTHR43284">
    <property type="entry name" value="ASPARAGINE SYNTHETASE (GLUTAMINE-HYDROLYZING)"/>
    <property type="match status" value="1"/>
</dbReference>
<sequence>MCGINGINWKDESTVLRMNEVTKHRGPDATGIYSDDFVTLGNNRLSIIDLDERSNQPMIDNSGNLVIVYNGEIYNFLDIKKELEGGYDFKTKSDTEVILASYKKWGKAGFKKLNGMFSFALWDKNTKEFILARDPVGIKPLYYFFDGQKLIFSSEIKGILEHADVPRKLNRDAFSAFMRVLYVPSPMTAFENINKLPQGHFLSYKDGKIEIHKYHDWSENIPENKDSLVEEVRKKVQASVERQLVSDKPIGLYLSGGLDSTSVLNAMSKTETHIESFSVGFNLPNKKDEEKFNADFMLAREVSKIYGTKHNELLITPKDVLDNAEFVISNTDDLISNPTSIPMYLLAKFTKNKVAVALSGDGGDEVFGGYDRYRYAREADIYQKLPVFLRKFQFTDIQKKLETPAGIKLFSLFMFQKDKALENILEKEFFQPVESTEKIFEKEIFSELKNLSGADQLIRADFSSWLPDQALALADKVSMAGSLEQRVPLLDLEIVSLLYNLPAKDKLSLRQNKVLLREAFKKELPPFLFKQPKRGWFAPGAKWLRDPDFLQFVKAVLNESYYVGTSKMFNWKEVEKMLDDHVSGKVYNVNSLWAILTFQIWAQKYKVIL</sequence>
<dbReference type="Gene3D" id="3.60.20.10">
    <property type="entry name" value="Glutamine Phosphoribosylpyrophosphate, subunit 1, domain 1"/>
    <property type="match status" value="1"/>
</dbReference>
<dbReference type="InterPro" id="IPR017932">
    <property type="entry name" value="GATase_2_dom"/>
</dbReference>